<dbReference type="InterPro" id="IPR038982">
    <property type="entry name" value="NrpR"/>
</dbReference>
<dbReference type="PANTHER" id="PTHR41964">
    <property type="entry name" value="GLOBAL NITROGEN REGULATOR NRPR"/>
    <property type="match status" value="1"/>
</dbReference>
<dbReference type="Proteomes" id="UP000006622">
    <property type="component" value="Chromosome"/>
</dbReference>
<dbReference type="HOGENOM" id="CLU_073525_0_0_2"/>
<dbReference type="InterPro" id="IPR013668">
    <property type="entry name" value="RNase_R_HTH_12"/>
</dbReference>
<dbReference type="KEGG" id="mzh:Mzhil_0352"/>
<dbReference type="OrthoDB" id="358798at2157"/>
<proteinExistence type="predicted"/>
<feature type="domain" description="Ribonuclease R winged-helix" evidence="2">
    <location>
        <begin position="11"/>
        <end position="76"/>
    </location>
</feature>
<sequence length="324" mass="35599">MTDPDIERKLIEIMRIISESDKPVGARNIADELNNRGYNIGERAVRYHLRILDERGFTKKHGYAGRTITERGKEELNEALIADRLGFVINRIDELIYLTDYDLNEKKGNVIVNISHIDKNDIDASIEIMKYAADSDIGISPKIRIFEEDSDSNITVPPGSVAVATLCSITFDGLLLKGGIPVEPYYGGTLQIKDRDPVKFLDLISYNGTSIDPIKIFMSRRSTSVLNIMDTGEGTMLANVRYIPTSAREKADEILKKAGLSDMAGTITIGGSGEELFGAPADIGKSGIPIFVGVNTIAAVQEAGIKVNTYPISTILDYSTMYKL</sequence>
<evidence type="ECO:0000313" key="4">
    <source>
        <dbReference type="Proteomes" id="UP000006622"/>
    </source>
</evidence>
<dbReference type="STRING" id="679901.Mzhil_0352"/>
<name>F7XPA1_METZD</name>
<dbReference type="Gene3D" id="3.30.70.1360">
    <property type="entry name" value="mj0159-like"/>
    <property type="match status" value="2"/>
</dbReference>
<dbReference type="SUPFAM" id="SSF46785">
    <property type="entry name" value="Winged helix' DNA-binding domain"/>
    <property type="match status" value="1"/>
</dbReference>
<accession>F7XPA1</accession>
<dbReference type="EMBL" id="CP002101">
    <property type="protein sequence ID" value="AEH60228.1"/>
    <property type="molecule type" value="Genomic_DNA"/>
</dbReference>
<evidence type="ECO:0008006" key="5">
    <source>
        <dbReference type="Google" id="ProtNLM"/>
    </source>
</evidence>
<organism evidence="3 4">
    <name type="scientific">Methanosalsum zhilinae (strain DSM 4017 / NBRC 107636 / OCM 62 / WeN5)</name>
    <name type="common">Methanohalophilus zhilinae</name>
    <dbReference type="NCBI Taxonomy" id="679901"/>
    <lineage>
        <taxon>Archaea</taxon>
        <taxon>Methanobacteriati</taxon>
        <taxon>Methanobacteriota</taxon>
        <taxon>Stenosarchaea group</taxon>
        <taxon>Methanomicrobia</taxon>
        <taxon>Methanosarcinales</taxon>
        <taxon>Methanosarcinaceae</taxon>
        <taxon>Methanosalsum</taxon>
    </lineage>
</organism>
<evidence type="ECO:0000313" key="3">
    <source>
        <dbReference type="EMBL" id="AEH60228.1"/>
    </source>
</evidence>
<keyword evidence="4" id="KW-1185">Reference proteome</keyword>
<reference evidence="3" key="1">
    <citation type="submission" date="2010-07" db="EMBL/GenBank/DDBJ databases">
        <title>The complete genome of Methanosalsum zhilinae DSM 4017.</title>
        <authorList>
            <consortium name="US DOE Joint Genome Institute (JGI-PGF)"/>
            <person name="Lucas S."/>
            <person name="Copeland A."/>
            <person name="Lapidus A."/>
            <person name="Glavina del Rio T."/>
            <person name="Dalin E."/>
            <person name="Tice H."/>
            <person name="Bruce D."/>
            <person name="Goodwin L."/>
            <person name="Pitluck S."/>
            <person name="Kyrpides N."/>
            <person name="Mavromatis K."/>
            <person name="Ovchinnikova G."/>
            <person name="Daligault H."/>
            <person name="Detter J.C."/>
            <person name="Han C."/>
            <person name="Tapia R."/>
            <person name="Larimer F."/>
            <person name="Land M."/>
            <person name="Hauser L."/>
            <person name="Markowitz V."/>
            <person name="Cheng J.-F."/>
            <person name="Hugenholtz P."/>
            <person name="Woyke T."/>
            <person name="Wu D."/>
            <person name="Spring S."/>
            <person name="Schueler E."/>
            <person name="Brambilla E."/>
            <person name="Klenk H.-P."/>
            <person name="Eisen J.A."/>
        </authorList>
    </citation>
    <scope>NUCLEOTIDE SEQUENCE</scope>
    <source>
        <strain evidence="3">DSM 4017</strain>
    </source>
</reference>
<dbReference type="PANTHER" id="PTHR41964:SF1">
    <property type="entry name" value="GLOBAL NITROGEN REGULATOR NRPR"/>
    <property type="match status" value="1"/>
</dbReference>
<dbReference type="RefSeq" id="WP_013897667.1">
    <property type="nucleotide sequence ID" value="NC_015676.1"/>
</dbReference>
<dbReference type="InterPro" id="IPR036984">
    <property type="entry name" value="NrpR_dom_sf"/>
</dbReference>
<dbReference type="AlphaFoldDB" id="F7XPA1"/>
<protein>
    <recommendedName>
        <fullName evidence="5">Transcriptional repressor of nif and glnA operons</fullName>
    </recommendedName>
</protein>
<gene>
    <name evidence="3" type="ordered locus">Mzhil_0352</name>
</gene>
<dbReference type="Pfam" id="PF08461">
    <property type="entry name" value="WHD_RNase_R"/>
    <property type="match status" value="1"/>
</dbReference>
<feature type="domain" description="NrpR regulatory" evidence="1">
    <location>
        <begin position="85"/>
        <end position="322"/>
    </location>
</feature>
<dbReference type="InterPro" id="IPR002846">
    <property type="entry name" value="NRD"/>
</dbReference>
<evidence type="ECO:0000259" key="2">
    <source>
        <dbReference type="Pfam" id="PF08461"/>
    </source>
</evidence>
<dbReference type="GeneID" id="10821957"/>
<evidence type="ECO:0000259" key="1">
    <source>
        <dbReference type="Pfam" id="PF01995"/>
    </source>
</evidence>
<dbReference type="Pfam" id="PF01995">
    <property type="entry name" value="NRD1_2"/>
    <property type="match status" value="1"/>
</dbReference>
<dbReference type="InterPro" id="IPR036390">
    <property type="entry name" value="WH_DNA-bd_sf"/>
</dbReference>